<evidence type="ECO:0000313" key="3">
    <source>
        <dbReference type="EMBL" id="RKO86901.1"/>
    </source>
</evidence>
<evidence type="ECO:0000256" key="2">
    <source>
        <dbReference type="ARBA" id="ARBA00022737"/>
    </source>
</evidence>
<evidence type="ECO:0000313" key="4">
    <source>
        <dbReference type="Proteomes" id="UP000269721"/>
    </source>
</evidence>
<sequence length="473" mass="50183">MLHATPTIEEFGKEGKHSLCRGVVKAKGRRDEVSCGAMDQVTDAMMLSVRGSPHPGASAGPQIPSDWAPSKSAGINVQLINRPVANTLVGVAPERLNACLSTNFYPLEAGVHHIQGRGEGRPKASYMTWRQLALDLEISAKYPEFGATATVTLFAPRSPIMEGNEGKFAHQQLLFLAAAASATVPQRYSGNLVTGPTGLVLVGGLGDQAEIFAYLNTTGSVDPGEQQLPSNPARRCARRRDTDDVNAAAPQIAHNVVVASYSLSSNRSESVPVANPFGPGWSPMSSYSQTCVNISTTMYCLDIPKSAAPAAPLPGKQASGPVISAFDLVKLQWSPTLFHVDIPTRSRHSMVAIGKSAYIFGGEHNAVGIREWAQMMQKTFHSSNRYRRAAGVSSDLLVSDHQATPLGDLYRLDFSNTTVVVTPLVNATGTAPSPRLTHCATTLGIDGMLVHGGTSQSTLFGDTFVYNGAVSGV</sequence>
<reference evidence="4" key="1">
    <citation type="journal article" date="2018" name="Nat. Microbiol.">
        <title>Leveraging single-cell genomics to expand the fungal tree of life.</title>
        <authorList>
            <person name="Ahrendt S.R."/>
            <person name="Quandt C.A."/>
            <person name="Ciobanu D."/>
            <person name="Clum A."/>
            <person name="Salamov A."/>
            <person name="Andreopoulos B."/>
            <person name="Cheng J.F."/>
            <person name="Woyke T."/>
            <person name="Pelin A."/>
            <person name="Henrissat B."/>
            <person name="Reynolds N.K."/>
            <person name="Benny G.L."/>
            <person name="Smith M.E."/>
            <person name="James T.Y."/>
            <person name="Grigoriev I.V."/>
        </authorList>
    </citation>
    <scope>NUCLEOTIDE SEQUENCE [LARGE SCALE GENOMIC DNA]</scope>
</reference>
<dbReference type="Proteomes" id="UP000269721">
    <property type="component" value="Unassembled WGS sequence"/>
</dbReference>
<organism evidence="3 4">
    <name type="scientific">Blyttiomyces helicus</name>
    <dbReference type="NCBI Taxonomy" id="388810"/>
    <lineage>
        <taxon>Eukaryota</taxon>
        <taxon>Fungi</taxon>
        <taxon>Fungi incertae sedis</taxon>
        <taxon>Chytridiomycota</taxon>
        <taxon>Chytridiomycota incertae sedis</taxon>
        <taxon>Chytridiomycetes</taxon>
        <taxon>Chytridiomycetes incertae sedis</taxon>
        <taxon>Blyttiomyces</taxon>
    </lineage>
</organism>
<evidence type="ECO:0000256" key="1">
    <source>
        <dbReference type="ARBA" id="ARBA00022441"/>
    </source>
</evidence>
<dbReference type="EMBL" id="KZ997827">
    <property type="protein sequence ID" value="RKO86901.1"/>
    <property type="molecule type" value="Genomic_DNA"/>
</dbReference>
<keyword evidence="2" id="KW-0677">Repeat</keyword>
<dbReference type="AlphaFoldDB" id="A0A4P9W3K4"/>
<keyword evidence="1" id="KW-0880">Kelch repeat</keyword>
<dbReference type="InterPro" id="IPR011043">
    <property type="entry name" value="Gal_Oxase/kelch_b-propeller"/>
</dbReference>
<dbReference type="PANTHER" id="PTHR46093:SF18">
    <property type="entry name" value="FIBRONECTIN TYPE-III DOMAIN-CONTAINING PROTEIN"/>
    <property type="match status" value="1"/>
</dbReference>
<gene>
    <name evidence="3" type="ORF">BDK51DRAFT_42557</name>
</gene>
<protein>
    <submittedName>
        <fullName evidence="3">Uncharacterized protein</fullName>
    </submittedName>
</protein>
<dbReference type="InterPro" id="IPR015915">
    <property type="entry name" value="Kelch-typ_b-propeller"/>
</dbReference>
<keyword evidence="4" id="KW-1185">Reference proteome</keyword>
<proteinExistence type="predicted"/>
<dbReference type="Gene3D" id="2.120.10.80">
    <property type="entry name" value="Kelch-type beta propeller"/>
    <property type="match status" value="1"/>
</dbReference>
<dbReference type="OrthoDB" id="2140657at2759"/>
<dbReference type="PANTHER" id="PTHR46093">
    <property type="entry name" value="ACYL-COA-BINDING DOMAIN-CONTAINING PROTEIN 5"/>
    <property type="match status" value="1"/>
</dbReference>
<dbReference type="SUPFAM" id="SSF50965">
    <property type="entry name" value="Galactose oxidase, central domain"/>
    <property type="match status" value="1"/>
</dbReference>
<name>A0A4P9W3K4_9FUNG</name>
<accession>A0A4P9W3K4</accession>